<dbReference type="SUPFAM" id="SSF54236">
    <property type="entry name" value="Ubiquitin-like"/>
    <property type="match status" value="1"/>
</dbReference>
<proteinExistence type="inferred from homology"/>
<evidence type="ECO:0000256" key="4">
    <source>
        <dbReference type="ARBA" id="ARBA00022989"/>
    </source>
</evidence>
<evidence type="ECO:0000256" key="1">
    <source>
        <dbReference type="ARBA" id="ARBA00004141"/>
    </source>
</evidence>
<keyword evidence="2 7" id="KW-0808">Transferase</keyword>
<dbReference type="PANTHER" id="PTHR12246">
    <property type="entry name" value="PALMITOYLTRANSFERASE ZDHHC16"/>
    <property type="match status" value="1"/>
</dbReference>
<dbReference type="Pfam" id="PF16455">
    <property type="entry name" value="UBD"/>
    <property type="match status" value="1"/>
</dbReference>
<comment type="catalytic activity">
    <reaction evidence="7">
        <text>L-cysteinyl-[protein] + hexadecanoyl-CoA = S-hexadecanoyl-L-cysteinyl-[protein] + CoA</text>
        <dbReference type="Rhea" id="RHEA:36683"/>
        <dbReference type="Rhea" id="RHEA-COMP:10131"/>
        <dbReference type="Rhea" id="RHEA-COMP:11032"/>
        <dbReference type="ChEBI" id="CHEBI:29950"/>
        <dbReference type="ChEBI" id="CHEBI:57287"/>
        <dbReference type="ChEBI" id="CHEBI:57379"/>
        <dbReference type="ChEBI" id="CHEBI:74151"/>
        <dbReference type="EC" id="2.3.1.225"/>
    </reaction>
</comment>
<evidence type="ECO:0000256" key="8">
    <source>
        <dbReference type="SAM" id="MobiDB-lite"/>
    </source>
</evidence>
<feature type="transmembrane region" description="Helical" evidence="7">
    <location>
        <begin position="109"/>
        <end position="133"/>
    </location>
</feature>
<dbReference type="InterPro" id="IPR000626">
    <property type="entry name" value="Ubiquitin-like_dom"/>
</dbReference>
<comment type="caution">
    <text evidence="10">The sequence shown here is derived from an EMBL/GenBank/DDBJ whole genome shotgun (WGS) entry which is preliminary data.</text>
</comment>
<feature type="compositionally biased region" description="Basic and acidic residues" evidence="8">
    <location>
        <begin position="423"/>
        <end position="437"/>
    </location>
</feature>
<feature type="domain" description="Ubiquitin-like" evidence="9">
    <location>
        <begin position="552"/>
        <end position="623"/>
    </location>
</feature>
<keyword evidence="6 7" id="KW-0012">Acyltransferase</keyword>
<comment type="subcellular location">
    <subcellularLocation>
        <location evidence="1">Membrane</location>
        <topology evidence="1">Multi-pass membrane protein</topology>
    </subcellularLocation>
</comment>
<comment type="domain">
    <text evidence="7">The DHHC domain is required for palmitoyltransferase activity.</text>
</comment>
<evidence type="ECO:0000256" key="7">
    <source>
        <dbReference type="RuleBase" id="RU079119"/>
    </source>
</evidence>
<evidence type="ECO:0000313" key="10">
    <source>
        <dbReference type="EMBL" id="GLD66503.1"/>
    </source>
</evidence>
<evidence type="ECO:0000256" key="5">
    <source>
        <dbReference type="ARBA" id="ARBA00023136"/>
    </source>
</evidence>
<dbReference type="AlphaFoldDB" id="A0AAD3N674"/>
<dbReference type="SMART" id="SM00213">
    <property type="entry name" value="UBQ"/>
    <property type="match status" value="1"/>
</dbReference>
<keyword evidence="5 7" id="KW-0472">Membrane</keyword>
<evidence type="ECO:0000256" key="2">
    <source>
        <dbReference type="ARBA" id="ARBA00022679"/>
    </source>
</evidence>
<evidence type="ECO:0000256" key="3">
    <source>
        <dbReference type="ARBA" id="ARBA00022692"/>
    </source>
</evidence>
<organism evidence="10 11">
    <name type="scientific">Lates japonicus</name>
    <name type="common">Japanese lates</name>
    <dbReference type="NCBI Taxonomy" id="270547"/>
    <lineage>
        <taxon>Eukaryota</taxon>
        <taxon>Metazoa</taxon>
        <taxon>Chordata</taxon>
        <taxon>Craniata</taxon>
        <taxon>Vertebrata</taxon>
        <taxon>Euteleostomi</taxon>
        <taxon>Actinopterygii</taxon>
        <taxon>Neopterygii</taxon>
        <taxon>Teleostei</taxon>
        <taxon>Neoteleostei</taxon>
        <taxon>Acanthomorphata</taxon>
        <taxon>Carangaria</taxon>
        <taxon>Carangaria incertae sedis</taxon>
        <taxon>Centropomidae</taxon>
        <taxon>Lates</taxon>
    </lineage>
</organism>
<dbReference type="GO" id="GO:0016020">
    <property type="term" value="C:membrane"/>
    <property type="evidence" value="ECO:0007669"/>
    <property type="project" value="UniProtKB-SubCell"/>
</dbReference>
<dbReference type="PROSITE" id="PS50216">
    <property type="entry name" value="DHHC"/>
    <property type="match status" value="1"/>
</dbReference>
<gene>
    <name evidence="10" type="ORF">AKAME5_001789300</name>
</gene>
<dbReference type="EMBL" id="BRZM01000094">
    <property type="protein sequence ID" value="GLD66503.1"/>
    <property type="molecule type" value="Genomic_DNA"/>
</dbReference>
<keyword evidence="11" id="KW-1185">Reference proteome</keyword>
<name>A0AAD3N674_LATJO</name>
<dbReference type="Gene3D" id="1.20.225.20">
    <property type="entry name" value="Ub domain-containing protein, DC-UbP/UBTD2, N-terminal domain"/>
    <property type="match status" value="1"/>
</dbReference>
<dbReference type="Pfam" id="PF01529">
    <property type="entry name" value="DHHC"/>
    <property type="match status" value="1"/>
</dbReference>
<reference evidence="10" key="1">
    <citation type="submission" date="2022-08" db="EMBL/GenBank/DDBJ databases">
        <title>Genome sequencing of akame (Lates japonicus).</title>
        <authorList>
            <person name="Hashiguchi Y."/>
            <person name="Takahashi H."/>
        </authorList>
    </citation>
    <scope>NUCLEOTIDE SEQUENCE</scope>
    <source>
        <strain evidence="10">Kochi</strain>
    </source>
</reference>
<feature type="transmembrane region" description="Helical" evidence="7">
    <location>
        <begin position="311"/>
        <end position="333"/>
    </location>
</feature>
<evidence type="ECO:0000259" key="9">
    <source>
        <dbReference type="PROSITE" id="PS50053"/>
    </source>
</evidence>
<dbReference type="PROSITE" id="PS50053">
    <property type="entry name" value="UBIQUITIN_2"/>
    <property type="match status" value="1"/>
</dbReference>
<comment type="similarity">
    <text evidence="7">Belongs to the DHHC palmitoyltransferase family.</text>
</comment>
<accession>A0AAD3N674</accession>
<sequence length="631" mass="72428">MRANSGSGFRSVNCHRGSWFSCPYRAVRAYYRCRMRWCPSSVLHLLRCVRSRSCTRRGRNRLPLWIREIWAYMRLLVQSLYFNSLTDSDVVFDSVFEPVFWTVDYVTRWFGTVFVCLVVILTSSIVVIAYVVLLPLVLNTYSPAWIAWHVCYGHWNLIMIAFHYYKATKTSPGCPPTEKSDTPFVSVCKKCIMPKPARTHHCGICNRCILKMDHHCPWLNNCVGHFNHRYFFSFCLFMTLGCVYCSISGRNLFLDAYNALERFKHLDMEKPGVPVTGMGLLIGLLPPGQTNYQTPAPPYTFKDKMINKSIIYMWVLTSTVGVALGALTIWHAVLISRGETSIERHINSKETKRLAKRGRVYRNPFNYGRLNNWKIFFGVEKRSHWVTRVLLPSGHAPHGDGLTWDILPVKKDLIPTRSKKRGGRNEPLKKERPKWKSDYPMTEGQLRSKRDEFWDTAPAFDGRKEIWDALRAAALAAECNDLELAQAIVDGACITLPHGSLTESYDELGNRYQLPAYTLAPPVNLISETSSECKVSESTQKQAQPPPCRQEFQLRVRLSTGKDVRLTASMADSIAELKKQLEEQEEIDVNRQRWFFSGKLLTDKTRLQDTKIQKDFVVQVIVNVNPSVITN</sequence>
<dbReference type="InterPro" id="IPR029071">
    <property type="entry name" value="Ubiquitin-like_domsf"/>
</dbReference>
<dbReference type="InterPro" id="IPR001594">
    <property type="entry name" value="Palmitoyltrfase_DHHC"/>
</dbReference>
<dbReference type="InterPro" id="IPR032752">
    <property type="entry name" value="DC-UbP/UBTD2_N"/>
</dbReference>
<keyword evidence="4 7" id="KW-1133">Transmembrane helix</keyword>
<dbReference type="InterPro" id="IPR038169">
    <property type="entry name" value="DC-UbP/UBTD2_N_sf"/>
</dbReference>
<dbReference type="Proteomes" id="UP001279410">
    <property type="component" value="Unassembled WGS sequence"/>
</dbReference>
<evidence type="ECO:0000313" key="11">
    <source>
        <dbReference type="Proteomes" id="UP001279410"/>
    </source>
</evidence>
<feature type="region of interest" description="Disordered" evidence="8">
    <location>
        <begin position="416"/>
        <end position="441"/>
    </location>
</feature>
<evidence type="ECO:0000256" key="6">
    <source>
        <dbReference type="ARBA" id="ARBA00023315"/>
    </source>
</evidence>
<dbReference type="EC" id="2.3.1.225" evidence="7"/>
<dbReference type="GO" id="GO:0019706">
    <property type="term" value="F:protein-cysteine S-palmitoyltransferase activity"/>
    <property type="evidence" value="ECO:0007669"/>
    <property type="project" value="UniProtKB-EC"/>
</dbReference>
<feature type="transmembrane region" description="Helical" evidence="7">
    <location>
        <begin position="145"/>
        <end position="165"/>
    </location>
</feature>
<dbReference type="Gene3D" id="3.10.20.90">
    <property type="entry name" value="Phosphatidylinositol 3-kinase Catalytic Subunit, Chain A, domain 1"/>
    <property type="match status" value="1"/>
</dbReference>
<protein>
    <recommendedName>
        <fullName evidence="7">Palmitoyltransferase</fullName>
        <ecNumber evidence="7">2.3.1.225</ecNumber>
    </recommendedName>
</protein>
<dbReference type="InterPro" id="IPR039859">
    <property type="entry name" value="PFA4/ZDH16/20/ERF2-like"/>
</dbReference>
<keyword evidence="3 7" id="KW-0812">Transmembrane</keyword>
<feature type="transmembrane region" description="Helical" evidence="7">
    <location>
        <begin position="230"/>
        <end position="247"/>
    </location>
</feature>
<dbReference type="Pfam" id="PF00240">
    <property type="entry name" value="ubiquitin"/>
    <property type="match status" value="1"/>
</dbReference>